<dbReference type="GO" id="GO:0003677">
    <property type="term" value="F:DNA binding"/>
    <property type="evidence" value="ECO:0007669"/>
    <property type="project" value="InterPro"/>
</dbReference>
<feature type="domain" description="Resolvase HTH" evidence="1">
    <location>
        <begin position="57"/>
        <end position="96"/>
    </location>
</feature>
<dbReference type="Gene3D" id="1.10.10.60">
    <property type="entry name" value="Homeodomain-like"/>
    <property type="match status" value="1"/>
</dbReference>
<dbReference type="SUPFAM" id="SSF46689">
    <property type="entry name" value="Homeodomain-like"/>
    <property type="match status" value="1"/>
</dbReference>
<evidence type="ECO:0000313" key="3">
    <source>
        <dbReference type="EMBL" id="MBC8336910.1"/>
    </source>
</evidence>
<dbReference type="GO" id="GO:0000150">
    <property type="term" value="F:DNA strand exchange activity"/>
    <property type="evidence" value="ECO:0007669"/>
    <property type="project" value="InterPro"/>
</dbReference>
<comment type="caution">
    <text evidence="3">The sequence shown here is derived from an EMBL/GenBank/DDBJ whole genome shotgun (WGS) entry which is preliminary data.</text>
</comment>
<gene>
    <name evidence="3" type="ORF">H8E29_16760</name>
</gene>
<dbReference type="Pfam" id="PF12728">
    <property type="entry name" value="HTH_17"/>
    <property type="match status" value="1"/>
</dbReference>
<dbReference type="Pfam" id="PF02796">
    <property type="entry name" value="HTH_7"/>
    <property type="match status" value="1"/>
</dbReference>
<dbReference type="Proteomes" id="UP000614469">
    <property type="component" value="Unassembled WGS sequence"/>
</dbReference>
<organism evidence="3 4">
    <name type="scientific">Candidatus Desulfolinea nitratireducens</name>
    <dbReference type="NCBI Taxonomy" id="2841698"/>
    <lineage>
        <taxon>Bacteria</taxon>
        <taxon>Bacillati</taxon>
        <taxon>Chloroflexota</taxon>
        <taxon>Anaerolineae</taxon>
        <taxon>Anaerolineales</taxon>
        <taxon>Anaerolineales incertae sedis</taxon>
        <taxon>Candidatus Desulfolinea</taxon>
    </lineage>
</organism>
<evidence type="ECO:0000259" key="2">
    <source>
        <dbReference type="Pfam" id="PF12728"/>
    </source>
</evidence>
<sequence>MDYLTTQDVAKKLAVSRQRVLALIQADRLPATKAGRDWLILPADLEKFEKRPQGNYKLTEDQSKLIRRLAQEGQPPEALAERFKVSIRTIYRHLNK</sequence>
<dbReference type="InterPro" id="IPR009057">
    <property type="entry name" value="Homeodomain-like_sf"/>
</dbReference>
<dbReference type="NCBIfam" id="TIGR01764">
    <property type="entry name" value="excise"/>
    <property type="match status" value="1"/>
</dbReference>
<evidence type="ECO:0000259" key="1">
    <source>
        <dbReference type="Pfam" id="PF02796"/>
    </source>
</evidence>
<dbReference type="EMBL" id="JACNJN010000210">
    <property type="protein sequence ID" value="MBC8336910.1"/>
    <property type="molecule type" value="Genomic_DNA"/>
</dbReference>
<reference evidence="3 4" key="1">
    <citation type="submission" date="2020-08" db="EMBL/GenBank/DDBJ databases">
        <title>Bridging the membrane lipid divide: bacteria of the FCB group superphylum have the potential to synthesize archaeal ether lipids.</title>
        <authorList>
            <person name="Villanueva L."/>
            <person name="Von Meijenfeldt F.A.B."/>
            <person name="Westbye A.B."/>
            <person name="Yadav S."/>
            <person name="Hopmans E.C."/>
            <person name="Dutilh B.E."/>
            <person name="Sinninghe Damste J.S."/>
        </authorList>
    </citation>
    <scope>NUCLEOTIDE SEQUENCE [LARGE SCALE GENOMIC DNA]</scope>
    <source>
        <strain evidence="3">NIOZ-UU36</strain>
    </source>
</reference>
<dbReference type="AlphaFoldDB" id="A0A8J6NP87"/>
<name>A0A8J6NP87_9CHLR</name>
<accession>A0A8J6NP87</accession>
<protein>
    <submittedName>
        <fullName evidence="3">Helix-turn-helix domain-containing protein</fullName>
    </submittedName>
</protein>
<evidence type="ECO:0000313" key="4">
    <source>
        <dbReference type="Proteomes" id="UP000614469"/>
    </source>
</evidence>
<proteinExistence type="predicted"/>
<dbReference type="InterPro" id="IPR041657">
    <property type="entry name" value="HTH_17"/>
</dbReference>
<dbReference type="InterPro" id="IPR010093">
    <property type="entry name" value="SinI_DNA-bd"/>
</dbReference>
<dbReference type="InterPro" id="IPR006120">
    <property type="entry name" value="Resolvase_HTH_dom"/>
</dbReference>
<feature type="domain" description="Helix-turn-helix" evidence="2">
    <location>
        <begin position="3"/>
        <end position="48"/>
    </location>
</feature>